<organism evidence="2 3">
    <name type="scientific">Salinimicrobium gaetbulicola</name>
    <dbReference type="NCBI Taxonomy" id="999702"/>
    <lineage>
        <taxon>Bacteria</taxon>
        <taxon>Pseudomonadati</taxon>
        <taxon>Bacteroidota</taxon>
        <taxon>Flavobacteriia</taxon>
        <taxon>Flavobacteriales</taxon>
        <taxon>Flavobacteriaceae</taxon>
        <taxon>Salinimicrobium</taxon>
    </lineage>
</organism>
<proteinExistence type="predicted"/>
<dbReference type="Proteomes" id="UP001597100">
    <property type="component" value="Unassembled WGS sequence"/>
</dbReference>
<evidence type="ECO:0000313" key="3">
    <source>
        <dbReference type="Proteomes" id="UP001597100"/>
    </source>
</evidence>
<evidence type="ECO:0000256" key="1">
    <source>
        <dbReference type="SAM" id="SignalP"/>
    </source>
</evidence>
<gene>
    <name evidence="2" type="ORF">ACFQ1G_01485</name>
</gene>
<feature type="chain" id="PRO_5046518711" description="Lipoprotein" evidence="1">
    <location>
        <begin position="25"/>
        <end position="131"/>
    </location>
</feature>
<evidence type="ECO:0008006" key="4">
    <source>
        <dbReference type="Google" id="ProtNLM"/>
    </source>
</evidence>
<accession>A0ABW3IBW6</accession>
<keyword evidence="3" id="KW-1185">Reference proteome</keyword>
<name>A0ABW3IBW6_9FLAO</name>
<dbReference type="EMBL" id="JBHTJP010000031">
    <property type="protein sequence ID" value="MFD0975451.1"/>
    <property type="molecule type" value="Genomic_DNA"/>
</dbReference>
<evidence type="ECO:0000313" key="2">
    <source>
        <dbReference type="EMBL" id="MFD0975451.1"/>
    </source>
</evidence>
<sequence length="131" mass="14794">MRKPKMIKRNLLFGLLILPLISCAESKKNTSEFIYENKESSVEIKILNGNDYLTYDTPIRTDFEWKNIDIKTGSIYGTGIKVLGTKNGITKTEINVPSNYLETDTLNIKLRFEINGEKTGTEFNVPVKTGG</sequence>
<dbReference type="RefSeq" id="WP_380736468.1">
    <property type="nucleotide sequence ID" value="NZ_JBHTJP010000031.1"/>
</dbReference>
<feature type="signal peptide" evidence="1">
    <location>
        <begin position="1"/>
        <end position="24"/>
    </location>
</feature>
<reference evidence="3" key="1">
    <citation type="journal article" date="2019" name="Int. J. Syst. Evol. Microbiol.">
        <title>The Global Catalogue of Microorganisms (GCM) 10K type strain sequencing project: providing services to taxonomists for standard genome sequencing and annotation.</title>
        <authorList>
            <consortium name="The Broad Institute Genomics Platform"/>
            <consortium name="The Broad Institute Genome Sequencing Center for Infectious Disease"/>
            <person name="Wu L."/>
            <person name="Ma J."/>
        </authorList>
    </citation>
    <scope>NUCLEOTIDE SEQUENCE [LARGE SCALE GENOMIC DNA]</scope>
    <source>
        <strain evidence="3">CCUG 60898</strain>
    </source>
</reference>
<protein>
    <recommendedName>
        <fullName evidence="4">Lipoprotein</fullName>
    </recommendedName>
</protein>
<keyword evidence="1" id="KW-0732">Signal</keyword>
<comment type="caution">
    <text evidence="2">The sequence shown here is derived from an EMBL/GenBank/DDBJ whole genome shotgun (WGS) entry which is preliminary data.</text>
</comment>